<keyword evidence="2" id="KW-1185">Reference proteome</keyword>
<organism evidence="1 2">
    <name type="scientific">Flavobacterium cupreum</name>
    <dbReference type="NCBI Taxonomy" id="2133766"/>
    <lineage>
        <taxon>Bacteria</taxon>
        <taxon>Pseudomonadati</taxon>
        <taxon>Bacteroidota</taxon>
        <taxon>Flavobacteriia</taxon>
        <taxon>Flavobacteriales</taxon>
        <taxon>Flavobacteriaceae</taxon>
        <taxon>Flavobacterium</taxon>
    </lineage>
</organism>
<name>A0A434A9T0_9FLAO</name>
<accession>A0A434A9T0</accession>
<dbReference type="Proteomes" id="UP000288102">
    <property type="component" value="Unassembled WGS sequence"/>
</dbReference>
<gene>
    <name evidence="1" type="ORF">D0817_08260</name>
</gene>
<reference evidence="2" key="1">
    <citation type="journal article" date="2019" name="Syst. Appl. Microbiol.">
        <title>Flavobacterium circumlabens sp. nov. and Flavobacterium cupreum sp. nov., two psychrotrophic species isolated from Antarctic environmental samples.</title>
        <authorList>
            <person name="Kralova S."/>
            <person name="Busse H.-J."/>
            <person name="Svec P."/>
            <person name="Maslanova I."/>
            <person name="Stankova E."/>
            <person name="Bartak M."/>
            <person name="Sedlacek I."/>
        </authorList>
    </citation>
    <scope>NUCLEOTIDE SEQUENCE [LARGE SCALE GENOMIC DNA]</scope>
    <source>
        <strain evidence="2">CCM 8825</strain>
    </source>
</reference>
<dbReference type="SUPFAM" id="SSF56935">
    <property type="entry name" value="Porins"/>
    <property type="match status" value="1"/>
</dbReference>
<sequence>MGLTLLLSYQQIVFAQKNNALAELKTIDKNLNESVFISTNTNSFLTGETLYYKIFCVDKTTNAPTKYTKVAYFELIDNNKRPVVTHKLFLENGSGNGDFFIPTTLETGTYKIIGYTNWMLSNNGAEEFFNTDIYIVNPYREKAVDTPDPVTDPKEIVFSSTTTDNISFDLKNKIFNNREQVELKVNAVSDDFLKGNYMISVRKTDGFLAQNKIIFSDYQATHQSSSYSNILNNSNFAWPEVRGEIISGRITSATEEIKNKQIGLSVAGKNYDAKIGKTDEQGRFTFNIEKANPNPNIIIQVLEYNKESYTIEMDKQKEADLSNLKFSDLKFNPDSDKNITERLVSSQVENAYYNIKKDSLLSPANFAPFYGSLSKEYKLDDFTRFPTMEETITEVVSGVVFRKNNQNYSLHVYDYDENYESSSQPLVVVDGLILDDLNEFFTYNPKNIYKVNVVKGLYYYGSKSFNGVVAFTTKNGDYKTKLKGNFIIRPDLLRPQGKKEYFQPDYSDNKNTRIPDYRHQLLWVPNTDLSGASIKFYTSDISGKFEVLLEGFSASGKPVYIREIIEVKKSNSN</sequence>
<dbReference type="Gene3D" id="2.60.40.1930">
    <property type="match status" value="1"/>
</dbReference>
<protein>
    <recommendedName>
        <fullName evidence="3">Carboxypeptidase regulatory-like domain-containing protein</fullName>
    </recommendedName>
</protein>
<evidence type="ECO:0008006" key="3">
    <source>
        <dbReference type="Google" id="ProtNLM"/>
    </source>
</evidence>
<proteinExistence type="predicted"/>
<dbReference type="AlphaFoldDB" id="A0A434A9T0"/>
<comment type="caution">
    <text evidence="1">The sequence shown here is derived from an EMBL/GenBank/DDBJ whole genome shotgun (WGS) entry which is preliminary data.</text>
</comment>
<dbReference type="InterPro" id="IPR037066">
    <property type="entry name" value="Plug_dom_sf"/>
</dbReference>
<evidence type="ECO:0000313" key="2">
    <source>
        <dbReference type="Proteomes" id="UP000288102"/>
    </source>
</evidence>
<dbReference type="Gene3D" id="2.170.130.10">
    <property type="entry name" value="TonB-dependent receptor, plug domain"/>
    <property type="match status" value="1"/>
</dbReference>
<dbReference type="EMBL" id="QWDM01000004">
    <property type="protein sequence ID" value="RUT71118.1"/>
    <property type="molecule type" value="Genomic_DNA"/>
</dbReference>
<evidence type="ECO:0000313" key="1">
    <source>
        <dbReference type="EMBL" id="RUT71118.1"/>
    </source>
</evidence>